<evidence type="ECO:0000256" key="8">
    <source>
        <dbReference type="ARBA" id="ARBA00022840"/>
    </source>
</evidence>
<keyword evidence="7 12" id="KW-0227">DNA damage</keyword>
<dbReference type="InterPro" id="IPR042174">
    <property type="entry name" value="RecF_2"/>
</dbReference>
<evidence type="ECO:0000256" key="5">
    <source>
        <dbReference type="ARBA" id="ARBA00022705"/>
    </source>
</evidence>
<dbReference type="GO" id="GO:0005737">
    <property type="term" value="C:cytoplasm"/>
    <property type="evidence" value="ECO:0007669"/>
    <property type="project" value="UniProtKB-SubCell"/>
</dbReference>
<reference evidence="15 16" key="1">
    <citation type="submission" date="2018-11" db="EMBL/GenBank/DDBJ databases">
        <title>Genomic Encyclopedia of Type Strains, Phase IV (KMG-IV): sequencing the most valuable type-strain genomes for metagenomic binning, comparative biology and taxonomic classification.</title>
        <authorList>
            <person name="Goeker M."/>
        </authorList>
    </citation>
    <scope>NUCLEOTIDE SEQUENCE [LARGE SCALE GENOMIC DNA]</scope>
    <source>
        <strain evidence="15 16">DSM 29158</strain>
    </source>
</reference>
<sequence length="376" mass="43364">MIIESIKLQQFRNYEHLEVDFHPKMNIFIGQNAQGKTNLLESIYHIALAKSHRTSVDQELIRWDAQQSKVEAKMTYQYGHIPLSLELSAKGKKAKVNYLEQAKLSQYIGHLNVVLFAPEDLTIVKGSPAYRRRFIDIECGQMSHIYLNTLSSFVRIHKQKNALLKQLKYQSSEALKIQLEVMNEQFSKLAIELTERRHLFIQKLLEYAKKIHCDISNQSEQLSIKYVSNIDGHIETEEALNQFLNDHQHKEIERQTSLYGPHRDDITFHINGYDVGKYGSQGQQRSTALSTKLAEIELIKEVVGEYPVLLLDDVLSELDDHRQSHLLSSIQNKVQTFVTTTNIHGINHSILDDANIYTIEAGQLALTNERERENND</sequence>
<dbReference type="STRING" id="1849491.BVH56_08890"/>
<dbReference type="GO" id="GO:0000731">
    <property type="term" value="P:DNA synthesis involved in DNA repair"/>
    <property type="evidence" value="ECO:0007669"/>
    <property type="project" value="TreeGrafter"/>
</dbReference>
<keyword evidence="9 12" id="KW-0238">DNA-binding</keyword>
<keyword evidence="6 12" id="KW-0547">Nucleotide-binding</keyword>
<keyword evidence="11 12" id="KW-0742">SOS response</keyword>
<evidence type="ECO:0000256" key="6">
    <source>
        <dbReference type="ARBA" id="ARBA00022741"/>
    </source>
</evidence>
<dbReference type="GO" id="GO:0009432">
    <property type="term" value="P:SOS response"/>
    <property type="evidence" value="ECO:0007669"/>
    <property type="project" value="UniProtKB-UniRule"/>
</dbReference>
<dbReference type="Gene3D" id="1.20.1050.90">
    <property type="entry name" value="RecF/RecN/SMC, N-terminal domain"/>
    <property type="match status" value="1"/>
</dbReference>
<dbReference type="Proteomes" id="UP000277108">
    <property type="component" value="Unassembled WGS sequence"/>
</dbReference>
<comment type="similarity">
    <text evidence="2 12 13">Belongs to the RecF family.</text>
</comment>
<evidence type="ECO:0000256" key="2">
    <source>
        <dbReference type="ARBA" id="ARBA00008016"/>
    </source>
</evidence>
<dbReference type="PROSITE" id="PS00617">
    <property type="entry name" value="RECF_1"/>
    <property type="match status" value="1"/>
</dbReference>
<evidence type="ECO:0000256" key="3">
    <source>
        <dbReference type="ARBA" id="ARBA00020170"/>
    </source>
</evidence>
<evidence type="ECO:0000256" key="9">
    <source>
        <dbReference type="ARBA" id="ARBA00023125"/>
    </source>
</evidence>
<dbReference type="InterPro" id="IPR027417">
    <property type="entry name" value="P-loop_NTPase"/>
</dbReference>
<keyword evidence="5 12" id="KW-0235">DNA replication</keyword>
<dbReference type="InterPro" id="IPR018078">
    <property type="entry name" value="DNA-binding_RecF_CS"/>
</dbReference>
<evidence type="ECO:0000256" key="4">
    <source>
        <dbReference type="ARBA" id="ARBA00022490"/>
    </source>
</evidence>
<keyword evidence="8 12" id="KW-0067">ATP-binding</keyword>
<comment type="subcellular location">
    <subcellularLocation>
        <location evidence="1 12 13">Cytoplasm</location>
    </subcellularLocation>
</comment>
<dbReference type="GO" id="GO:0003697">
    <property type="term" value="F:single-stranded DNA binding"/>
    <property type="evidence" value="ECO:0007669"/>
    <property type="project" value="UniProtKB-UniRule"/>
</dbReference>
<dbReference type="HAMAP" id="MF_00365">
    <property type="entry name" value="RecF"/>
    <property type="match status" value="1"/>
</dbReference>
<dbReference type="EMBL" id="RKRK01000003">
    <property type="protein sequence ID" value="RPF56735.1"/>
    <property type="molecule type" value="Genomic_DNA"/>
</dbReference>
<evidence type="ECO:0000256" key="1">
    <source>
        <dbReference type="ARBA" id="ARBA00004496"/>
    </source>
</evidence>
<comment type="function">
    <text evidence="12 13">The RecF protein is involved in DNA metabolism; it is required for DNA replication and normal SOS inducibility. RecF binds preferentially to single-stranded, linear DNA. It also seems to bind ATP.</text>
</comment>
<dbReference type="RefSeq" id="WP_077141079.1">
    <property type="nucleotide sequence ID" value="NZ_CBCSGK010000004.1"/>
</dbReference>
<evidence type="ECO:0000259" key="14">
    <source>
        <dbReference type="Pfam" id="PF02463"/>
    </source>
</evidence>
<name>A0A1Q1G423_9BACL</name>
<feature type="domain" description="RecF/RecN/SMC N-terminal" evidence="14">
    <location>
        <begin position="3"/>
        <end position="342"/>
    </location>
</feature>
<evidence type="ECO:0000256" key="13">
    <source>
        <dbReference type="RuleBase" id="RU000578"/>
    </source>
</evidence>
<dbReference type="GO" id="GO:0006260">
    <property type="term" value="P:DNA replication"/>
    <property type="evidence" value="ECO:0007669"/>
    <property type="project" value="UniProtKB-UniRule"/>
</dbReference>
<dbReference type="NCBIfam" id="TIGR00611">
    <property type="entry name" value="recf"/>
    <property type="match status" value="1"/>
</dbReference>
<dbReference type="AlphaFoldDB" id="A0A1Q1G423"/>
<dbReference type="CDD" id="cd03242">
    <property type="entry name" value="ABC_RecF"/>
    <property type="match status" value="1"/>
</dbReference>
<organism evidence="15 16">
    <name type="scientific">Abyssicoccus albus</name>
    <dbReference type="NCBI Taxonomy" id="1817405"/>
    <lineage>
        <taxon>Bacteria</taxon>
        <taxon>Bacillati</taxon>
        <taxon>Bacillota</taxon>
        <taxon>Bacilli</taxon>
        <taxon>Bacillales</taxon>
        <taxon>Abyssicoccaceae</taxon>
    </lineage>
</organism>
<gene>
    <name evidence="12" type="primary">recF</name>
    <name evidence="15" type="ORF">EDD62_1394</name>
</gene>
<dbReference type="InterPro" id="IPR003395">
    <property type="entry name" value="RecF/RecN/SMC_N"/>
</dbReference>
<evidence type="ECO:0000313" key="16">
    <source>
        <dbReference type="Proteomes" id="UP000277108"/>
    </source>
</evidence>
<accession>A0A1Q1G423</accession>
<dbReference type="Pfam" id="PF02463">
    <property type="entry name" value="SMC_N"/>
    <property type="match status" value="1"/>
</dbReference>
<feature type="binding site" evidence="12">
    <location>
        <begin position="30"/>
        <end position="37"/>
    </location>
    <ligand>
        <name>ATP</name>
        <dbReference type="ChEBI" id="CHEBI:30616"/>
    </ligand>
</feature>
<evidence type="ECO:0000256" key="7">
    <source>
        <dbReference type="ARBA" id="ARBA00022763"/>
    </source>
</evidence>
<keyword evidence="10 12" id="KW-0234">DNA repair</keyword>
<evidence type="ECO:0000313" key="15">
    <source>
        <dbReference type="EMBL" id="RPF56735.1"/>
    </source>
</evidence>
<proteinExistence type="inferred from homology"/>
<evidence type="ECO:0000256" key="12">
    <source>
        <dbReference type="HAMAP-Rule" id="MF_00365"/>
    </source>
</evidence>
<dbReference type="GO" id="GO:0005524">
    <property type="term" value="F:ATP binding"/>
    <property type="evidence" value="ECO:0007669"/>
    <property type="project" value="UniProtKB-UniRule"/>
</dbReference>
<dbReference type="Gene3D" id="3.40.50.300">
    <property type="entry name" value="P-loop containing nucleotide triphosphate hydrolases"/>
    <property type="match status" value="1"/>
</dbReference>
<accession>A0A3N5CCT2</accession>
<dbReference type="GO" id="GO:0006302">
    <property type="term" value="P:double-strand break repair"/>
    <property type="evidence" value="ECO:0007669"/>
    <property type="project" value="TreeGrafter"/>
</dbReference>
<dbReference type="PANTHER" id="PTHR32182:SF0">
    <property type="entry name" value="DNA REPLICATION AND REPAIR PROTEIN RECF"/>
    <property type="match status" value="1"/>
</dbReference>
<protein>
    <recommendedName>
        <fullName evidence="3 12">DNA replication and repair protein RecF</fullName>
    </recommendedName>
</protein>
<dbReference type="OrthoDB" id="9803889at2"/>
<dbReference type="InterPro" id="IPR001238">
    <property type="entry name" value="DNA-binding_RecF"/>
</dbReference>
<dbReference type="PROSITE" id="PS00618">
    <property type="entry name" value="RECF_2"/>
    <property type="match status" value="1"/>
</dbReference>
<evidence type="ECO:0000256" key="11">
    <source>
        <dbReference type="ARBA" id="ARBA00023236"/>
    </source>
</evidence>
<comment type="caution">
    <text evidence="15">The sequence shown here is derived from an EMBL/GenBank/DDBJ whole genome shotgun (WGS) entry which is preliminary data.</text>
</comment>
<keyword evidence="16" id="KW-1185">Reference proteome</keyword>
<dbReference type="PANTHER" id="PTHR32182">
    <property type="entry name" value="DNA REPLICATION AND REPAIR PROTEIN RECF"/>
    <property type="match status" value="1"/>
</dbReference>
<evidence type="ECO:0000256" key="10">
    <source>
        <dbReference type="ARBA" id="ARBA00023204"/>
    </source>
</evidence>
<dbReference type="SUPFAM" id="SSF52540">
    <property type="entry name" value="P-loop containing nucleoside triphosphate hydrolases"/>
    <property type="match status" value="1"/>
</dbReference>
<keyword evidence="4 12" id="KW-0963">Cytoplasm</keyword>